<accession>A5ZS75</accession>
<evidence type="ECO:0000313" key="2">
    <source>
        <dbReference type="Proteomes" id="UP000006002"/>
    </source>
</evidence>
<reference evidence="1 2" key="1">
    <citation type="submission" date="2007-03" db="EMBL/GenBank/DDBJ databases">
        <authorList>
            <person name="Fulton L."/>
            <person name="Clifton S."/>
            <person name="Fulton B."/>
            <person name="Xu J."/>
            <person name="Minx P."/>
            <person name="Pepin K.H."/>
            <person name="Johnson M."/>
            <person name="Thiruvilangam P."/>
            <person name="Bhonagiri V."/>
            <person name="Nash W.E."/>
            <person name="Mardis E.R."/>
            <person name="Wilson R.K."/>
        </authorList>
    </citation>
    <scope>NUCLEOTIDE SEQUENCE [LARGE SCALE GENOMIC DNA]</scope>
    <source>
        <strain evidence="1 2">ATCC 29174</strain>
    </source>
</reference>
<evidence type="ECO:0000313" key="1">
    <source>
        <dbReference type="EMBL" id="EDM87672.1"/>
    </source>
</evidence>
<dbReference type="RefSeq" id="WP_005423047.1">
    <property type="nucleotide sequence ID" value="NZ_DS264303.1"/>
</dbReference>
<proteinExistence type="predicted"/>
<dbReference type="EMBL" id="AAVO02000006">
    <property type="protein sequence ID" value="EDM87672.1"/>
    <property type="molecule type" value="Genomic_DNA"/>
</dbReference>
<dbReference type="Proteomes" id="UP000006002">
    <property type="component" value="Unassembled WGS sequence"/>
</dbReference>
<name>A5ZS75_9FIRM</name>
<organism evidence="1 2">
    <name type="scientific">Blautia obeum ATCC 29174</name>
    <dbReference type="NCBI Taxonomy" id="411459"/>
    <lineage>
        <taxon>Bacteria</taxon>
        <taxon>Bacillati</taxon>
        <taxon>Bacillota</taxon>
        <taxon>Clostridia</taxon>
        <taxon>Lachnospirales</taxon>
        <taxon>Lachnospiraceae</taxon>
        <taxon>Blautia</taxon>
    </lineage>
</organism>
<reference evidence="1 2" key="2">
    <citation type="submission" date="2007-04" db="EMBL/GenBank/DDBJ databases">
        <title>Draft genome sequence of Ruminococcus obeum (ATCC 29174).</title>
        <authorList>
            <person name="Sudarsanam P."/>
            <person name="Ley R."/>
            <person name="Guruge J."/>
            <person name="Turnbaugh P.J."/>
            <person name="Mahowald M."/>
            <person name="Liep D."/>
            <person name="Gordon J."/>
        </authorList>
    </citation>
    <scope>NUCLEOTIDE SEQUENCE [LARGE SCALE GENOMIC DNA]</scope>
    <source>
        <strain evidence="1 2">ATCC 29174</strain>
    </source>
</reference>
<comment type="caution">
    <text evidence="1">The sequence shown here is derived from an EMBL/GenBank/DDBJ whole genome shotgun (WGS) entry which is preliminary data.</text>
</comment>
<gene>
    <name evidence="1" type="ORF">RUMOBE_01853</name>
</gene>
<sequence>MSKQSSTLQIFPVHFQNIEAVRATAFWRTTIKVVAFHDTLLRTEKPPYRFPHTAAECLFAEQVAVCAGAGQRQHQNIWSKTGI</sequence>
<dbReference type="HOGENOM" id="CLU_2535883_0_0_9"/>
<protein>
    <submittedName>
        <fullName evidence="1">Uncharacterized protein</fullName>
    </submittedName>
</protein>
<dbReference type="AlphaFoldDB" id="A5ZS75"/>